<proteinExistence type="predicted"/>
<dbReference type="RefSeq" id="WP_188744470.1">
    <property type="nucleotide sequence ID" value="NZ_BAABFW010000050.1"/>
</dbReference>
<comment type="caution">
    <text evidence="1">The sequence shown here is derived from an EMBL/GenBank/DDBJ whole genome shotgun (WGS) entry which is preliminary data.</text>
</comment>
<evidence type="ECO:0000313" key="1">
    <source>
        <dbReference type="EMBL" id="GGJ91681.1"/>
    </source>
</evidence>
<dbReference type="Proteomes" id="UP000636956">
    <property type="component" value="Unassembled WGS sequence"/>
</dbReference>
<organism evidence="1 2">
    <name type="scientific">Agromyces bauzanensis</name>
    <dbReference type="NCBI Taxonomy" id="1308924"/>
    <lineage>
        <taxon>Bacteria</taxon>
        <taxon>Bacillati</taxon>
        <taxon>Actinomycetota</taxon>
        <taxon>Actinomycetes</taxon>
        <taxon>Micrococcales</taxon>
        <taxon>Microbacteriaceae</taxon>
        <taxon>Agromyces</taxon>
    </lineage>
</organism>
<dbReference type="AlphaFoldDB" id="A0A917UX56"/>
<reference evidence="1" key="1">
    <citation type="journal article" date="2014" name="Int. J. Syst. Evol. Microbiol.">
        <title>Complete genome sequence of Corynebacterium casei LMG S-19264T (=DSM 44701T), isolated from a smear-ripened cheese.</title>
        <authorList>
            <consortium name="US DOE Joint Genome Institute (JGI-PGF)"/>
            <person name="Walter F."/>
            <person name="Albersmeier A."/>
            <person name="Kalinowski J."/>
            <person name="Ruckert C."/>
        </authorList>
    </citation>
    <scope>NUCLEOTIDE SEQUENCE</scope>
    <source>
        <strain evidence="1">CGMCC 1.8984</strain>
    </source>
</reference>
<evidence type="ECO:0008006" key="3">
    <source>
        <dbReference type="Google" id="ProtNLM"/>
    </source>
</evidence>
<reference evidence="1" key="2">
    <citation type="submission" date="2020-09" db="EMBL/GenBank/DDBJ databases">
        <authorList>
            <person name="Sun Q."/>
            <person name="Zhou Y."/>
        </authorList>
    </citation>
    <scope>NUCLEOTIDE SEQUENCE</scope>
    <source>
        <strain evidence="1">CGMCC 1.8984</strain>
    </source>
</reference>
<gene>
    <name evidence="1" type="ORF">GCM10011372_32690</name>
</gene>
<keyword evidence="2" id="KW-1185">Reference proteome</keyword>
<evidence type="ECO:0000313" key="2">
    <source>
        <dbReference type="Proteomes" id="UP000636956"/>
    </source>
</evidence>
<sequence length="76" mass="8705">MRSREILDAVERGESFTVTRDGHEIGELIPLRKRRRFVTRSEFAAMSRSAPAIALDRFRPDQEAVVDSALDDPYAR</sequence>
<protein>
    <recommendedName>
        <fullName evidence="3">Type II toxin-antitoxin system prevent-host-death family antitoxin</fullName>
    </recommendedName>
</protein>
<dbReference type="EMBL" id="BMMD01000025">
    <property type="protein sequence ID" value="GGJ91681.1"/>
    <property type="molecule type" value="Genomic_DNA"/>
</dbReference>
<name>A0A917UX56_9MICO</name>
<accession>A0A917UX56</accession>